<proteinExistence type="predicted"/>
<dbReference type="Pfam" id="PF13362">
    <property type="entry name" value="Toprim_3"/>
    <property type="match status" value="1"/>
</dbReference>
<dbReference type="Pfam" id="PF23639">
    <property type="entry name" value="DUF7146"/>
    <property type="match status" value="1"/>
</dbReference>
<dbReference type="Proteomes" id="UP001234916">
    <property type="component" value="Chromosome"/>
</dbReference>
<protein>
    <submittedName>
        <fullName evidence="2">Toprim domain-containing protein</fullName>
    </submittedName>
</protein>
<dbReference type="EMBL" id="CP107246">
    <property type="protein sequence ID" value="WIM05851.1"/>
    <property type="molecule type" value="Genomic_DNA"/>
</dbReference>
<dbReference type="KEGG" id="npv:OHM77_00755"/>
<name>A0AA49IZP8_9PROT</name>
<dbReference type="Pfam" id="PF08273">
    <property type="entry name" value="Zn_Ribbon_Prim"/>
    <property type="match status" value="1"/>
</dbReference>
<dbReference type="InterPro" id="IPR006171">
    <property type="entry name" value="TOPRIM_dom"/>
</dbReference>
<sequence length="364" mass="39843">MEIEEVKIAAQGMWDSILRSLAPQLRAALERPGHHVPCPVHGGKDGYRTFPDVAETGGGVCNTCGVHADGFATLMWVAGMNFKEALGEVVGYLQLGTTRPLPARVVKREKTSDEREDEKLRQSLNRVWNESIQICERDAEPARLYLARRGIALSPPEALRFHPSLPYYEGKEKCGEYPAMISMVSGTQGNAVTIHRIYLTQDGIKAPVKSPKKLMAYPGYRQIIGGAIRLSPASGKSSTLLVAEGVETSLAVIEGTKGSNFPVWSTVNALLMENLIPPDWATRVIIFGDKDRPTEQHPKGHGQEAAKKLVQRLWQRGIQASAIIPAGEISPGEKSLDWLDILKTKGSAGFPVMNMIERAMRNAA</sequence>
<dbReference type="GO" id="GO:0008270">
    <property type="term" value="F:zinc ion binding"/>
    <property type="evidence" value="ECO:0007669"/>
    <property type="project" value="InterPro"/>
</dbReference>
<feature type="domain" description="DNA primase/helicase Gp4 N-terminal Bacteriophage T7-like" evidence="1">
    <location>
        <begin position="33"/>
        <end position="71"/>
    </location>
</feature>
<dbReference type="AlphaFoldDB" id="A0AA49IZP8"/>
<evidence type="ECO:0000259" key="1">
    <source>
        <dbReference type="SMART" id="SM00778"/>
    </source>
</evidence>
<dbReference type="SMART" id="SM00778">
    <property type="entry name" value="Prim_Zn_Ribbon"/>
    <property type="match status" value="1"/>
</dbReference>
<dbReference type="SUPFAM" id="SSF57783">
    <property type="entry name" value="Zinc beta-ribbon"/>
    <property type="match status" value="1"/>
</dbReference>
<dbReference type="InterPro" id="IPR013237">
    <property type="entry name" value="Phage_T7_Gp4_N"/>
</dbReference>
<accession>A0AA49IZP8</accession>
<evidence type="ECO:0000313" key="2">
    <source>
        <dbReference type="EMBL" id="WIM05851.1"/>
    </source>
</evidence>
<dbReference type="GO" id="GO:0004386">
    <property type="term" value="F:helicase activity"/>
    <property type="evidence" value="ECO:0007669"/>
    <property type="project" value="InterPro"/>
</dbReference>
<reference evidence="2" key="1">
    <citation type="journal article" date="2023" name="Nat. Microbiol.">
        <title>Enrichment and characterization of a nitric oxide-reducing microbial community in a continuous bioreactor.</title>
        <authorList>
            <person name="Garrido-Amador P."/>
            <person name="Stortenbeker N."/>
            <person name="Wessels H.J.C.T."/>
            <person name="Speth D.R."/>
            <person name="Garcia-Heredia I."/>
            <person name="Kartal B."/>
        </authorList>
    </citation>
    <scope>NUCLEOTIDE SEQUENCE</scope>
    <source>
        <strain evidence="2">MAG1</strain>
    </source>
</reference>
<organism evidence="2">
    <name type="scientific">Candidatus Nitricoxidivorans perseverans</name>
    <dbReference type="NCBI Taxonomy" id="2975601"/>
    <lineage>
        <taxon>Bacteria</taxon>
        <taxon>Pseudomonadati</taxon>
        <taxon>Pseudomonadota</taxon>
        <taxon>Betaproteobacteria</taxon>
        <taxon>Nitrosomonadales</taxon>
        <taxon>Sterolibacteriaceae</taxon>
        <taxon>Candidatus Nitricoxidivorans</taxon>
    </lineage>
</organism>
<dbReference type="InterPro" id="IPR055570">
    <property type="entry name" value="DUF7146"/>
</dbReference>
<gene>
    <name evidence="2" type="ORF">OHM77_00755</name>
</gene>